<dbReference type="Proteomes" id="UP000199032">
    <property type="component" value="Unassembled WGS sequence"/>
</dbReference>
<dbReference type="EC" id="2.1.1.33" evidence="3"/>
<dbReference type="EMBL" id="CZQA01000009">
    <property type="protein sequence ID" value="CUS36975.1"/>
    <property type="molecule type" value="Genomic_DNA"/>
</dbReference>
<dbReference type="InterPro" id="IPR029063">
    <property type="entry name" value="SAM-dependent_MTases_sf"/>
</dbReference>
<keyword evidence="5" id="KW-0808">Transferase</keyword>
<dbReference type="Pfam" id="PF02390">
    <property type="entry name" value="Methyltransf_4"/>
    <property type="match status" value="1"/>
</dbReference>
<keyword evidence="6" id="KW-0949">S-adenosyl-L-methionine</keyword>
<dbReference type="RefSeq" id="WP_176698061.1">
    <property type="nucleotide sequence ID" value="NZ_CZQA01000009.1"/>
</dbReference>
<gene>
    <name evidence="8" type="ORF">COMA1_30347</name>
</gene>
<evidence type="ECO:0000256" key="6">
    <source>
        <dbReference type="ARBA" id="ARBA00022691"/>
    </source>
</evidence>
<dbReference type="AlphaFoldDB" id="A0A0S4LIB8"/>
<evidence type="ECO:0000256" key="1">
    <source>
        <dbReference type="ARBA" id="ARBA00000142"/>
    </source>
</evidence>
<dbReference type="CDD" id="cd02440">
    <property type="entry name" value="AdoMet_MTases"/>
    <property type="match status" value="1"/>
</dbReference>
<evidence type="ECO:0000313" key="9">
    <source>
        <dbReference type="Proteomes" id="UP000199032"/>
    </source>
</evidence>
<sequence length="256" mass="29125">MQYNPDTGGKFKIVMNTYRVFGFWETLKEIILYLLSQKPHDDFDKKYGVVTSGVTESSDAGIADETARSLAVGYVPTREVVIRHILNNTTKGLDLNAYSFVDLGCGKGRTLIVAAQLPFKEVIGVELSPLHCDVAETNVERYLSDGMQQLLCRNIRVCCVNAADFVFPNTNLLIYMYRPFLGPVFKHVAENLRRFQAASGHRVLIAYSCPVEELMLEEYAGFIKRTEYQVISMDYSWSFWECHAEEPSELALTEYR</sequence>
<dbReference type="STRING" id="1742972.COMA1_30347"/>
<keyword evidence="4" id="KW-0489">Methyltransferase</keyword>
<evidence type="ECO:0000256" key="7">
    <source>
        <dbReference type="ARBA" id="ARBA00022694"/>
    </source>
</evidence>
<dbReference type="GO" id="GO:0008176">
    <property type="term" value="F:tRNA (guanine(46)-N7)-methyltransferase activity"/>
    <property type="evidence" value="ECO:0007669"/>
    <property type="project" value="UniProtKB-EC"/>
</dbReference>
<evidence type="ECO:0000256" key="3">
    <source>
        <dbReference type="ARBA" id="ARBA00011977"/>
    </source>
</evidence>
<evidence type="ECO:0000313" key="8">
    <source>
        <dbReference type="EMBL" id="CUS36975.1"/>
    </source>
</evidence>
<keyword evidence="9" id="KW-1185">Reference proteome</keyword>
<evidence type="ECO:0000256" key="2">
    <source>
        <dbReference type="ARBA" id="ARBA00003015"/>
    </source>
</evidence>
<organism evidence="8 9">
    <name type="scientific">Candidatus Nitrospira nitrosa</name>
    <dbReference type="NCBI Taxonomy" id="1742972"/>
    <lineage>
        <taxon>Bacteria</taxon>
        <taxon>Pseudomonadati</taxon>
        <taxon>Nitrospirota</taxon>
        <taxon>Nitrospiria</taxon>
        <taxon>Nitrospirales</taxon>
        <taxon>Nitrospiraceae</taxon>
        <taxon>Nitrospira</taxon>
    </lineage>
</organism>
<dbReference type="SUPFAM" id="SSF53335">
    <property type="entry name" value="S-adenosyl-L-methionine-dependent methyltransferases"/>
    <property type="match status" value="1"/>
</dbReference>
<comment type="catalytic activity">
    <reaction evidence="1">
        <text>guanosine(46) in tRNA + S-adenosyl-L-methionine = N(7)-methylguanosine(46) in tRNA + S-adenosyl-L-homocysteine</text>
        <dbReference type="Rhea" id="RHEA:42708"/>
        <dbReference type="Rhea" id="RHEA-COMP:10188"/>
        <dbReference type="Rhea" id="RHEA-COMP:10189"/>
        <dbReference type="ChEBI" id="CHEBI:57856"/>
        <dbReference type="ChEBI" id="CHEBI:59789"/>
        <dbReference type="ChEBI" id="CHEBI:74269"/>
        <dbReference type="ChEBI" id="CHEBI:74480"/>
        <dbReference type="EC" id="2.1.1.33"/>
    </reaction>
</comment>
<proteinExistence type="predicted"/>
<keyword evidence="7" id="KW-0819">tRNA processing</keyword>
<accession>A0A0S4LIB8</accession>
<dbReference type="Gene3D" id="3.40.50.150">
    <property type="entry name" value="Vaccinia Virus protein VP39"/>
    <property type="match status" value="1"/>
</dbReference>
<reference evidence="8 9" key="1">
    <citation type="submission" date="2015-10" db="EMBL/GenBank/DDBJ databases">
        <authorList>
            <person name="Gilbert D.G."/>
        </authorList>
    </citation>
    <scope>NUCLEOTIDE SEQUENCE [LARGE SCALE GENOMIC DNA]</scope>
    <source>
        <strain evidence="8">COMA1</strain>
    </source>
</reference>
<dbReference type="InterPro" id="IPR003358">
    <property type="entry name" value="tRNA_(Gua-N-7)_MeTrfase_Trmb"/>
</dbReference>
<comment type="function">
    <text evidence="2">Catalyzes the formation of N(7)-methylguanine at position 46 (m7G46) in tRNA.</text>
</comment>
<evidence type="ECO:0000256" key="5">
    <source>
        <dbReference type="ARBA" id="ARBA00022679"/>
    </source>
</evidence>
<evidence type="ECO:0000256" key="4">
    <source>
        <dbReference type="ARBA" id="ARBA00022603"/>
    </source>
</evidence>
<name>A0A0S4LIB8_9BACT</name>
<protein>
    <recommendedName>
        <fullName evidence="3">tRNA (guanine(46)-N(7))-methyltransferase</fullName>
        <ecNumber evidence="3">2.1.1.33</ecNumber>
    </recommendedName>
</protein>